<dbReference type="GO" id="GO:0004722">
    <property type="term" value="F:protein serine/threonine phosphatase activity"/>
    <property type="evidence" value="ECO:0000318"/>
    <property type="project" value="GO_Central"/>
</dbReference>
<keyword evidence="1" id="KW-0464">Manganese</keyword>
<dbReference type="STRING" id="88036.D8R5B0"/>
<keyword evidence="1" id="KW-0479">Metal-binding</keyword>
<dbReference type="PANTHER" id="PTHR12320">
    <property type="entry name" value="PROTEIN PHOSPHATASE 2C"/>
    <property type="match status" value="1"/>
</dbReference>
<evidence type="ECO:0000256" key="2">
    <source>
        <dbReference type="SAM" id="MobiDB-lite"/>
    </source>
</evidence>
<dbReference type="AlphaFoldDB" id="D8R5B0"/>
<comment type="cofactor">
    <cofactor evidence="1">
        <name>Mn(2+)</name>
        <dbReference type="ChEBI" id="CHEBI:29035"/>
    </cofactor>
</comment>
<dbReference type="EMBL" id="GL377572">
    <property type="protein sequence ID" value="EFJ32456.1"/>
    <property type="molecule type" value="Genomic_DNA"/>
</dbReference>
<comment type="catalytic activity">
    <reaction evidence="1">
        <text>O-phospho-L-seryl-[protein] + H2O = L-seryl-[protein] + phosphate</text>
        <dbReference type="Rhea" id="RHEA:20629"/>
        <dbReference type="Rhea" id="RHEA-COMP:9863"/>
        <dbReference type="Rhea" id="RHEA-COMP:11604"/>
        <dbReference type="ChEBI" id="CHEBI:15377"/>
        <dbReference type="ChEBI" id="CHEBI:29999"/>
        <dbReference type="ChEBI" id="CHEBI:43474"/>
        <dbReference type="ChEBI" id="CHEBI:83421"/>
        <dbReference type="EC" id="3.1.3.16"/>
    </reaction>
</comment>
<dbReference type="InterPro" id="IPR001932">
    <property type="entry name" value="PPM-type_phosphatase-like_dom"/>
</dbReference>
<evidence type="ECO:0000256" key="1">
    <source>
        <dbReference type="RuleBase" id="RU366020"/>
    </source>
</evidence>
<evidence type="ECO:0000259" key="3">
    <source>
        <dbReference type="PROSITE" id="PS51746"/>
    </source>
</evidence>
<keyword evidence="1" id="KW-0378">Hydrolase</keyword>
<dbReference type="PROSITE" id="PS51746">
    <property type="entry name" value="PPM_2"/>
    <property type="match status" value="1"/>
</dbReference>
<evidence type="ECO:0000313" key="5">
    <source>
        <dbReference type="Proteomes" id="UP000001514"/>
    </source>
</evidence>
<accession>D8R5B0</accession>
<comment type="catalytic activity">
    <reaction evidence="1">
        <text>O-phospho-L-threonyl-[protein] + H2O = L-threonyl-[protein] + phosphate</text>
        <dbReference type="Rhea" id="RHEA:47004"/>
        <dbReference type="Rhea" id="RHEA-COMP:11060"/>
        <dbReference type="Rhea" id="RHEA-COMP:11605"/>
        <dbReference type="ChEBI" id="CHEBI:15377"/>
        <dbReference type="ChEBI" id="CHEBI:30013"/>
        <dbReference type="ChEBI" id="CHEBI:43474"/>
        <dbReference type="ChEBI" id="CHEBI:61977"/>
        <dbReference type="EC" id="3.1.3.16"/>
    </reaction>
</comment>
<feature type="region of interest" description="Disordered" evidence="2">
    <location>
        <begin position="262"/>
        <end position="294"/>
    </location>
</feature>
<dbReference type="SMART" id="SM00332">
    <property type="entry name" value="PP2Cc"/>
    <property type="match status" value="1"/>
</dbReference>
<dbReference type="eggNOG" id="KOG1379">
    <property type="taxonomic scope" value="Eukaryota"/>
</dbReference>
<protein>
    <recommendedName>
        <fullName evidence="1">Protein phosphatase</fullName>
        <ecNumber evidence="1">3.1.3.16</ecNumber>
    </recommendedName>
</protein>
<dbReference type="Proteomes" id="UP000001514">
    <property type="component" value="Unassembled WGS sequence"/>
</dbReference>
<dbReference type="GO" id="GO:0046872">
    <property type="term" value="F:metal ion binding"/>
    <property type="evidence" value="ECO:0007669"/>
    <property type="project" value="UniProtKB-UniRule"/>
</dbReference>
<dbReference type="FunCoup" id="D8R5B0">
    <property type="interactions" value="1593"/>
</dbReference>
<feature type="domain" description="PPM-type phosphatase" evidence="3">
    <location>
        <begin position="2"/>
        <end position="253"/>
    </location>
</feature>
<dbReference type="SMART" id="SM00331">
    <property type="entry name" value="PP2C_SIG"/>
    <property type="match status" value="1"/>
</dbReference>
<dbReference type="HOGENOM" id="CLU_029404_3_3_1"/>
<organism evidence="5">
    <name type="scientific">Selaginella moellendorffii</name>
    <name type="common">Spikemoss</name>
    <dbReference type="NCBI Taxonomy" id="88036"/>
    <lineage>
        <taxon>Eukaryota</taxon>
        <taxon>Viridiplantae</taxon>
        <taxon>Streptophyta</taxon>
        <taxon>Embryophyta</taxon>
        <taxon>Tracheophyta</taxon>
        <taxon>Lycopodiopsida</taxon>
        <taxon>Selaginellales</taxon>
        <taxon>Selaginellaceae</taxon>
        <taxon>Selaginella</taxon>
    </lineage>
</organism>
<dbReference type="EC" id="3.1.3.16" evidence="1"/>
<keyword evidence="1" id="KW-0460">Magnesium</keyword>
<dbReference type="Gramene" id="EFJ32456">
    <property type="protein sequence ID" value="EFJ32456"/>
    <property type="gene ID" value="SELMODRAFT_85661"/>
</dbReference>
<sequence>LSIGAKVIPHPDKASKGGEDAFFISDFDGGVFGIADGVSGWAEENVDPALFSKELVNHLAESVTSEEVLRDPKVLLGKAHAATSSKGAATAIVATLLGAEGLLRVASVGDCGLRLVRDGKVVFATSPQQHYFDCPYQFSSEVGGQTAEDSAVHEITIVAGDVVVMGSDGLFDNVFDRDIAATVTLFQVTDVESAERTALATMANRNSRDPKYESPYSTEAIYQGFDVPIWRKLLGEKLTGGKLDDITVLVGAVAVTEIVEVEGEKDEQSQSSFQKSETHDGSSSEEAVVTNEGI</sequence>
<comment type="cofactor">
    <cofactor evidence="1">
        <name>Mg(2+)</name>
        <dbReference type="ChEBI" id="CHEBI:18420"/>
    </cofactor>
</comment>
<reference evidence="4 5" key="1">
    <citation type="journal article" date="2011" name="Science">
        <title>The Selaginella genome identifies genetic changes associated with the evolution of vascular plants.</title>
        <authorList>
            <person name="Banks J.A."/>
            <person name="Nishiyama T."/>
            <person name="Hasebe M."/>
            <person name="Bowman J.L."/>
            <person name="Gribskov M."/>
            <person name="dePamphilis C."/>
            <person name="Albert V.A."/>
            <person name="Aono N."/>
            <person name="Aoyama T."/>
            <person name="Ambrose B.A."/>
            <person name="Ashton N.W."/>
            <person name="Axtell M.J."/>
            <person name="Barker E."/>
            <person name="Barker M.S."/>
            <person name="Bennetzen J.L."/>
            <person name="Bonawitz N.D."/>
            <person name="Chapple C."/>
            <person name="Cheng C."/>
            <person name="Correa L.G."/>
            <person name="Dacre M."/>
            <person name="DeBarry J."/>
            <person name="Dreyer I."/>
            <person name="Elias M."/>
            <person name="Engstrom E.M."/>
            <person name="Estelle M."/>
            <person name="Feng L."/>
            <person name="Finet C."/>
            <person name="Floyd S.K."/>
            <person name="Frommer W.B."/>
            <person name="Fujita T."/>
            <person name="Gramzow L."/>
            <person name="Gutensohn M."/>
            <person name="Harholt J."/>
            <person name="Hattori M."/>
            <person name="Heyl A."/>
            <person name="Hirai T."/>
            <person name="Hiwatashi Y."/>
            <person name="Ishikawa M."/>
            <person name="Iwata M."/>
            <person name="Karol K.G."/>
            <person name="Koehler B."/>
            <person name="Kolukisaoglu U."/>
            <person name="Kubo M."/>
            <person name="Kurata T."/>
            <person name="Lalonde S."/>
            <person name="Li K."/>
            <person name="Li Y."/>
            <person name="Litt A."/>
            <person name="Lyons E."/>
            <person name="Manning G."/>
            <person name="Maruyama T."/>
            <person name="Michael T.P."/>
            <person name="Mikami K."/>
            <person name="Miyazaki S."/>
            <person name="Morinaga S."/>
            <person name="Murata T."/>
            <person name="Mueller-Roeber B."/>
            <person name="Nelson D.R."/>
            <person name="Obara M."/>
            <person name="Oguri Y."/>
            <person name="Olmstead R.G."/>
            <person name="Onodera N."/>
            <person name="Petersen B.L."/>
            <person name="Pils B."/>
            <person name="Prigge M."/>
            <person name="Rensing S.A."/>
            <person name="Riano-Pachon D.M."/>
            <person name="Roberts A.W."/>
            <person name="Sato Y."/>
            <person name="Scheller H.V."/>
            <person name="Schulz B."/>
            <person name="Schulz C."/>
            <person name="Shakirov E.V."/>
            <person name="Shibagaki N."/>
            <person name="Shinohara N."/>
            <person name="Shippen D.E."/>
            <person name="Soerensen I."/>
            <person name="Sotooka R."/>
            <person name="Sugimoto N."/>
            <person name="Sugita M."/>
            <person name="Sumikawa N."/>
            <person name="Tanurdzic M."/>
            <person name="Theissen G."/>
            <person name="Ulvskov P."/>
            <person name="Wakazuki S."/>
            <person name="Weng J.K."/>
            <person name="Willats W.W."/>
            <person name="Wipf D."/>
            <person name="Wolf P.G."/>
            <person name="Yang L."/>
            <person name="Zimmer A.D."/>
            <person name="Zhu Q."/>
            <person name="Mitros T."/>
            <person name="Hellsten U."/>
            <person name="Loque D."/>
            <person name="Otillar R."/>
            <person name="Salamov A."/>
            <person name="Schmutz J."/>
            <person name="Shapiro H."/>
            <person name="Lindquist E."/>
            <person name="Lucas S."/>
            <person name="Rokhsar D."/>
            <person name="Grigoriev I.V."/>
        </authorList>
    </citation>
    <scope>NUCLEOTIDE SEQUENCE [LARGE SCALE GENOMIC DNA]</scope>
</reference>
<feature type="non-terminal residue" evidence="4">
    <location>
        <position position="1"/>
    </location>
</feature>
<dbReference type="InParanoid" id="D8R5B0"/>
<proteinExistence type="inferred from homology"/>
<dbReference type="OMA" id="ANTIAWM"/>
<dbReference type="GO" id="GO:0009507">
    <property type="term" value="C:chloroplast"/>
    <property type="evidence" value="ECO:0000318"/>
    <property type="project" value="GO_Central"/>
</dbReference>
<dbReference type="SUPFAM" id="SSF81606">
    <property type="entry name" value="PP2C-like"/>
    <property type="match status" value="1"/>
</dbReference>
<comment type="similarity">
    <text evidence="1">Belongs to the PP2C family.</text>
</comment>
<keyword evidence="1" id="KW-0904">Protein phosphatase</keyword>
<name>D8R5B0_SELML</name>
<dbReference type="InterPro" id="IPR036457">
    <property type="entry name" value="PPM-type-like_dom_sf"/>
</dbReference>
<dbReference type="Gene3D" id="3.60.40.10">
    <property type="entry name" value="PPM-type phosphatase domain"/>
    <property type="match status" value="1"/>
</dbReference>
<evidence type="ECO:0000313" key="4">
    <source>
        <dbReference type="EMBL" id="EFJ32456.1"/>
    </source>
</evidence>
<gene>
    <name evidence="4" type="ORF">SELMODRAFT_85661</name>
</gene>
<dbReference type="KEGG" id="smo:SELMODRAFT_85661"/>
<dbReference type="InterPro" id="IPR039123">
    <property type="entry name" value="PPTC7"/>
</dbReference>
<keyword evidence="5" id="KW-1185">Reference proteome</keyword>
<dbReference type="PANTHER" id="PTHR12320:SF60">
    <property type="entry name" value="PROTEIN PHOSPHATASE 2C 26-RELATED"/>
    <property type="match status" value="1"/>
</dbReference>